<evidence type="ECO:0000256" key="11">
    <source>
        <dbReference type="SAM" id="MobiDB-lite"/>
    </source>
</evidence>
<dbReference type="NCBIfam" id="TIGR00501">
    <property type="entry name" value="met_pdase_II"/>
    <property type="match status" value="1"/>
</dbReference>
<dbReference type="EC" id="3.4.11.18" evidence="9"/>
<dbReference type="GO" id="GO:0006508">
    <property type="term" value="P:proteolysis"/>
    <property type="evidence" value="ECO:0007669"/>
    <property type="project" value="UniProtKB-KW"/>
</dbReference>
<dbReference type="AlphaFoldDB" id="A0A4P9ZW21"/>
<dbReference type="EMBL" id="ML002584">
    <property type="protein sequence ID" value="RKP36860.1"/>
    <property type="molecule type" value="Genomic_DNA"/>
</dbReference>
<evidence type="ECO:0000313" key="13">
    <source>
        <dbReference type="EMBL" id="RKP36860.1"/>
    </source>
</evidence>
<dbReference type="InterPro" id="IPR050247">
    <property type="entry name" value="Met_Aminopeptidase_Type2"/>
</dbReference>
<dbReference type="SUPFAM" id="SSF46785">
    <property type="entry name" value="Winged helix' DNA-binding domain"/>
    <property type="match status" value="1"/>
</dbReference>
<evidence type="ECO:0000256" key="5">
    <source>
        <dbReference type="ARBA" id="ARBA00022490"/>
    </source>
</evidence>
<evidence type="ECO:0000313" key="14">
    <source>
        <dbReference type="Proteomes" id="UP000268162"/>
    </source>
</evidence>
<comment type="function">
    <text evidence="9 10">Cotranslationally removes the N-terminal methionine from nascent proteins. The N-terminal methionine is often cleaved when the second residue in the primary sequence is small and uncharged (Met-Ala-, Cys, Gly, Pro, Ser, Thr, or Val).</text>
</comment>
<feature type="binding site" evidence="9">
    <location>
        <position position="299"/>
    </location>
    <ligand>
        <name>substrate</name>
    </ligand>
</feature>
<evidence type="ECO:0000256" key="7">
    <source>
        <dbReference type="ARBA" id="ARBA00022723"/>
    </source>
</evidence>
<dbReference type="GO" id="GO:0004239">
    <property type="term" value="F:initiator methionyl aminopeptidase activity"/>
    <property type="evidence" value="ECO:0007669"/>
    <property type="project" value="UniProtKB-UniRule"/>
</dbReference>
<protein>
    <recommendedName>
        <fullName evidence="9">Methionine aminopeptidase 2</fullName>
        <shortName evidence="9">MAP 2</shortName>
        <shortName evidence="9">MetAP 2</shortName>
        <ecNumber evidence="9">3.4.11.18</ecNumber>
    </recommendedName>
    <alternativeName>
        <fullName evidence="9">Peptidase M</fullName>
    </alternativeName>
</protein>
<reference evidence="14" key="1">
    <citation type="journal article" date="2018" name="Nat. Microbiol.">
        <title>Leveraging single-cell genomics to expand the fungal tree of life.</title>
        <authorList>
            <person name="Ahrendt S.R."/>
            <person name="Quandt C.A."/>
            <person name="Ciobanu D."/>
            <person name="Clum A."/>
            <person name="Salamov A."/>
            <person name="Andreopoulos B."/>
            <person name="Cheng J.F."/>
            <person name="Woyke T."/>
            <person name="Pelin A."/>
            <person name="Henrissat B."/>
            <person name="Reynolds N.K."/>
            <person name="Benny G.L."/>
            <person name="Smith M.E."/>
            <person name="James T.Y."/>
            <person name="Grigoriev I.V."/>
        </authorList>
    </citation>
    <scope>NUCLEOTIDE SEQUENCE [LARGE SCALE GENOMIC DNA]</scope>
    <source>
        <strain evidence="14">RSA 468</strain>
    </source>
</reference>
<dbReference type="InterPro" id="IPR036390">
    <property type="entry name" value="WH_DNA-bd_sf"/>
</dbReference>
<dbReference type="InterPro" id="IPR036005">
    <property type="entry name" value="Creatinase/aminopeptidase-like"/>
</dbReference>
<accession>A0A4P9ZW21</accession>
<dbReference type="PANTHER" id="PTHR45777:SF2">
    <property type="entry name" value="METHIONINE AMINOPEPTIDASE 2"/>
    <property type="match status" value="1"/>
</dbReference>
<feature type="domain" description="Peptidase M24" evidence="12">
    <location>
        <begin position="129"/>
        <end position="334"/>
    </location>
</feature>
<comment type="subcellular location">
    <subcellularLocation>
        <location evidence="9">Cytoplasm</location>
    </subcellularLocation>
</comment>
<dbReference type="Gene3D" id="1.10.10.10">
    <property type="entry name" value="Winged helix-like DNA-binding domain superfamily/Winged helix DNA-binding domain"/>
    <property type="match status" value="1"/>
</dbReference>
<gene>
    <name evidence="13" type="ORF">BJ085DRAFT_20745</name>
</gene>
<dbReference type="SUPFAM" id="SSF55920">
    <property type="entry name" value="Creatinase/aminopeptidase"/>
    <property type="match status" value="1"/>
</dbReference>
<keyword evidence="7 9" id="KW-0479">Metal-binding</keyword>
<name>A0A4P9ZW21_9FUNG</name>
<dbReference type="InterPro" id="IPR000994">
    <property type="entry name" value="Pept_M24"/>
</dbReference>
<dbReference type="InterPro" id="IPR002468">
    <property type="entry name" value="Pept_M24A_MAP2"/>
</dbReference>
<comment type="cofactor">
    <cofactor evidence="3">
        <name>Fe(2+)</name>
        <dbReference type="ChEBI" id="CHEBI:29033"/>
    </cofactor>
</comment>
<evidence type="ECO:0000256" key="10">
    <source>
        <dbReference type="RuleBase" id="RU003653"/>
    </source>
</evidence>
<comment type="similarity">
    <text evidence="9">Belongs to the peptidase M24A family. Methionine aminopeptidase eukaryotic type 2 subfamily.</text>
</comment>
<organism evidence="13 14">
    <name type="scientific">Dimargaris cristalligena</name>
    <dbReference type="NCBI Taxonomy" id="215637"/>
    <lineage>
        <taxon>Eukaryota</taxon>
        <taxon>Fungi</taxon>
        <taxon>Fungi incertae sedis</taxon>
        <taxon>Zoopagomycota</taxon>
        <taxon>Kickxellomycotina</taxon>
        <taxon>Dimargaritomycetes</taxon>
        <taxon>Dimargaritales</taxon>
        <taxon>Dimargaritaceae</taxon>
        <taxon>Dimargaris</taxon>
    </lineage>
</organism>
<feature type="binding site" evidence="9">
    <location>
        <position position="211"/>
    </location>
    <ligand>
        <name>a divalent metal cation</name>
        <dbReference type="ChEBI" id="CHEBI:60240"/>
        <label>1</label>
    </ligand>
</feature>
<keyword evidence="14" id="KW-1185">Reference proteome</keyword>
<dbReference type="CDD" id="cd01088">
    <property type="entry name" value="MetAP2"/>
    <property type="match status" value="1"/>
</dbReference>
<dbReference type="InterPro" id="IPR001714">
    <property type="entry name" value="Pept_M24_MAP"/>
</dbReference>
<feature type="binding site" evidence="9">
    <location>
        <position position="222"/>
    </location>
    <ligand>
        <name>a divalent metal cation</name>
        <dbReference type="ChEBI" id="CHEBI:60240"/>
        <label>1</label>
    </ligand>
</feature>
<dbReference type="HAMAP" id="MF_03175">
    <property type="entry name" value="MetAP_2_euk"/>
    <property type="match status" value="1"/>
</dbReference>
<evidence type="ECO:0000256" key="2">
    <source>
        <dbReference type="ARBA" id="ARBA00001936"/>
    </source>
</evidence>
<evidence type="ECO:0000256" key="4">
    <source>
        <dbReference type="ARBA" id="ARBA00022438"/>
    </source>
</evidence>
<evidence type="ECO:0000256" key="8">
    <source>
        <dbReference type="ARBA" id="ARBA00022801"/>
    </source>
</evidence>
<comment type="cofactor">
    <cofactor evidence="9">
        <name>Co(2+)</name>
        <dbReference type="ChEBI" id="CHEBI:48828"/>
    </cofactor>
    <cofactor evidence="9">
        <name>Zn(2+)</name>
        <dbReference type="ChEBI" id="CHEBI:29105"/>
    </cofactor>
    <cofactor evidence="9">
        <name>Mn(2+)</name>
        <dbReference type="ChEBI" id="CHEBI:29035"/>
    </cofactor>
    <cofactor evidence="9">
        <name>Fe(2+)</name>
        <dbReference type="ChEBI" id="CHEBI:29033"/>
    </cofactor>
    <text evidence="9">Binds 2 divalent metal cations per subunit. Has a high-affinity and a low affinity metal-binding site. The true nature of the physiological cofactor is under debate. The enzyme is active with cobalt, zinc, manganese or divalent iron ions. Most likely, methionine aminopeptidases function as mononuclear Fe(2+)-metalloproteases under physiological conditions, and the catalytically relevant metal-binding site has been assigned to the histidine-containing high-affinity site.</text>
</comment>
<feature type="binding site" evidence="9">
    <location>
        <position position="291"/>
    </location>
    <ligand>
        <name>a divalent metal cation</name>
        <dbReference type="ChEBI" id="CHEBI:60240"/>
        <label>2</label>
        <note>catalytic</note>
    </ligand>
</feature>
<comment type="catalytic activity">
    <reaction evidence="1 9 10">
        <text>Release of N-terminal amino acids, preferentially methionine, from peptides and arylamides.</text>
        <dbReference type="EC" id="3.4.11.18"/>
    </reaction>
</comment>
<keyword evidence="6 9" id="KW-0645">Protease</keyword>
<keyword evidence="8 9" id="KW-0378">Hydrolase</keyword>
<evidence type="ECO:0000256" key="1">
    <source>
        <dbReference type="ARBA" id="ARBA00000294"/>
    </source>
</evidence>
<sequence>MVDAQADSWIPDICKTTGGAKPAKKSGKKKGQGKKGHGNAKHKSTTAGPKTGDDLSDDVDQLASDLATRAVLTGEEDIPEYRVPVSQLFPDHQYPVGQECDYRDDNLWRTTSEEKRALERDQNVDYNNARRAAEVHRRVRQYARKVIQPGMTTTEIVNVIENGTRRLVEASGIEAGIGFPTGVSLNNCAAHYTPNAGDKTVLQYDDVLKVDIGVQVKGRIIDSAFTLTFNPRYDPLVEAVREATNAGIREAGIDVRLNDVGAAVEEVMTSYELELDGKTYQVKPIRNLYGHSIDPYIIHAGKSVPIVANGDQTKMEEGEYFAIETFGSTGKGYVVPEGVCSHYARNPEVDPKRIPLRVPRAKSLLSTIEKNFGTLPFCRRYLDRLGEDKYLLGLRNLVDSGILNEYPPLNDIPGCFTAQFEHTILLRPTCKEVMTRGDDY</sequence>
<comment type="cofactor">
    <cofactor evidence="2">
        <name>Mn(2+)</name>
        <dbReference type="ChEBI" id="CHEBI:29035"/>
    </cofactor>
</comment>
<keyword evidence="4 9" id="KW-0031">Aminopeptidase</keyword>
<proteinExistence type="inferred from homology"/>
<feature type="compositionally biased region" description="Basic residues" evidence="11">
    <location>
        <begin position="22"/>
        <end position="44"/>
    </location>
</feature>
<dbReference type="Proteomes" id="UP000268162">
    <property type="component" value="Unassembled WGS sequence"/>
</dbReference>
<evidence type="ECO:0000256" key="3">
    <source>
        <dbReference type="ARBA" id="ARBA00001954"/>
    </source>
</evidence>
<feature type="binding site" evidence="9">
    <location>
        <position position="421"/>
    </location>
    <ligand>
        <name>a divalent metal cation</name>
        <dbReference type="ChEBI" id="CHEBI:60240"/>
        <label>1</label>
    </ligand>
</feature>
<feature type="binding site" evidence="9">
    <location>
        <position position="421"/>
    </location>
    <ligand>
        <name>a divalent metal cation</name>
        <dbReference type="ChEBI" id="CHEBI:60240"/>
        <label>2</label>
        <note>catalytic</note>
    </ligand>
</feature>
<dbReference type="InterPro" id="IPR036388">
    <property type="entry name" value="WH-like_DNA-bd_sf"/>
</dbReference>
<dbReference type="Pfam" id="PF00557">
    <property type="entry name" value="Peptidase_M24"/>
    <property type="match status" value="1"/>
</dbReference>
<dbReference type="STRING" id="215637.A0A4P9ZW21"/>
<dbReference type="GO" id="GO:0046872">
    <property type="term" value="F:metal ion binding"/>
    <property type="evidence" value="ECO:0007669"/>
    <property type="project" value="UniProtKB-UniRule"/>
</dbReference>
<feature type="binding site" evidence="9">
    <location>
        <position position="222"/>
    </location>
    <ligand>
        <name>a divalent metal cation</name>
        <dbReference type="ChEBI" id="CHEBI:60240"/>
        <label>2</label>
        <note>catalytic</note>
    </ligand>
</feature>
<dbReference type="Gene3D" id="3.90.230.10">
    <property type="entry name" value="Creatinase/methionine aminopeptidase superfamily"/>
    <property type="match status" value="1"/>
</dbReference>
<dbReference type="GO" id="GO:0070006">
    <property type="term" value="F:metalloaminopeptidase activity"/>
    <property type="evidence" value="ECO:0007669"/>
    <property type="project" value="UniProtKB-UniRule"/>
</dbReference>
<dbReference type="PRINTS" id="PR00599">
    <property type="entry name" value="MAPEPTIDASE"/>
</dbReference>
<dbReference type="GO" id="GO:0005737">
    <property type="term" value="C:cytoplasm"/>
    <property type="evidence" value="ECO:0007669"/>
    <property type="project" value="UniProtKB-SubCell"/>
</dbReference>
<feature type="region of interest" description="Disordered" evidence="11">
    <location>
        <begin position="1"/>
        <end position="58"/>
    </location>
</feature>
<dbReference type="PANTHER" id="PTHR45777">
    <property type="entry name" value="METHIONINE AMINOPEPTIDASE 2"/>
    <property type="match status" value="1"/>
</dbReference>
<keyword evidence="5 9" id="KW-0963">Cytoplasm</keyword>
<feature type="binding site" evidence="9">
    <location>
        <position position="324"/>
    </location>
    <ligand>
        <name>a divalent metal cation</name>
        <dbReference type="ChEBI" id="CHEBI:60240"/>
        <label>2</label>
        <note>catalytic</note>
    </ligand>
</feature>
<dbReference type="OrthoDB" id="7848262at2759"/>
<evidence type="ECO:0000256" key="6">
    <source>
        <dbReference type="ARBA" id="ARBA00022670"/>
    </source>
</evidence>
<evidence type="ECO:0000256" key="9">
    <source>
        <dbReference type="HAMAP-Rule" id="MF_03175"/>
    </source>
</evidence>
<feature type="binding site" evidence="9">
    <location>
        <position position="191"/>
    </location>
    <ligand>
        <name>substrate</name>
    </ligand>
</feature>
<evidence type="ECO:0000259" key="12">
    <source>
        <dbReference type="Pfam" id="PF00557"/>
    </source>
</evidence>